<organism evidence="3 4">
    <name type="scientific">Eubacterium oxidoreducens</name>
    <dbReference type="NCBI Taxonomy" id="1732"/>
    <lineage>
        <taxon>Bacteria</taxon>
        <taxon>Bacillati</taxon>
        <taxon>Bacillota</taxon>
        <taxon>Clostridia</taxon>
        <taxon>Eubacteriales</taxon>
        <taxon>Eubacteriaceae</taxon>
        <taxon>Eubacterium</taxon>
    </lineage>
</organism>
<evidence type="ECO:0000313" key="3">
    <source>
        <dbReference type="EMBL" id="SDB15788.1"/>
    </source>
</evidence>
<gene>
    <name evidence="3" type="ORF">SAMN02910417_01188</name>
</gene>
<dbReference type="InterPro" id="IPR037523">
    <property type="entry name" value="VOC_core"/>
</dbReference>
<keyword evidence="3" id="KW-0223">Dioxygenase</keyword>
<name>A0A1G6B579_EUBOX</name>
<dbReference type="EMBL" id="FMXR01000008">
    <property type="protein sequence ID" value="SDB15788.1"/>
    <property type="molecule type" value="Genomic_DNA"/>
</dbReference>
<dbReference type="Pfam" id="PF00903">
    <property type="entry name" value="Glyoxalase"/>
    <property type="match status" value="1"/>
</dbReference>
<evidence type="ECO:0000313" key="4">
    <source>
        <dbReference type="Proteomes" id="UP000199228"/>
    </source>
</evidence>
<accession>A0A1G6B579</accession>
<dbReference type="PANTHER" id="PTHR43048">
    <property type="entry name" value="METHYLMALONYL-COA EPIMERASE"/>
    <property type="match status" value="1"/>
</dbReference>
<dbReference type="CDD" id="cd06587">
    <property type="entry name" value="VOC"/>
    <property type="match status" value="1"/>
</dbReference>
<dbReference type="GO" id="GO:0051213">
    <property type="term" value="F:dioxygenase activity"/>
    <property type="evidence" value="ECO:0007669"/>
    <property type="project" value="UniProtKB-KW"/>
</dbReference>
<dbReference type="STRING" id="1732.SAMN02910417_01188"/>
<dbReference type="SUPFAM" id="SSF54593">
    <property type="entry name" value="Glyoxalase/Bleomycin resistance protein/Dihydroxybiphenyl dioxygenase"/>
    <property type="match status" value="1"/>
</dbReference>
<keyword evidence="4" id="KW-1185">Reference proteome</keyword>
<reference evidence="3 4" key="1">
    <citation type="submission" date="2016-10" db="EMBL/GenBank/DDBJ databases">
        <authorList>
            <person name="de Groot N.N."/>
        </authorList>
    </citation>
    <scope>NUCLEOTIDE SEQUENCE [LARGE SCALE GENOMIC DNA]</scope>
    <source>
        <strain evidence="3 4">DSM 3217</strain>
    </source>
</reference>
<protein>
    <submittedName>
        <fullName evidence="3">Catechol 2,3-dioxygenase</fullName>
    </submittedName>
</protein>
<dbReference type="GO" id="GO:0046872">
    <property type="term" value="F:metal ion binding"/>
    <property type="evidence" value="ECO:0007669"/>
    <property type="project" value="UniProtKB-KW"/>
</dbReference>
<sequence>MAANVCNVLHVGISVMDMERSLAWYEENIGFKKVKDEYAPPLGARICFIADPNGFEIELFQYDEPKAIPEERKMPNSDLQTVGTKHMAIRTDNMPALRERFVKNGVDIAHEVTMGTESVMFVRDPDGVLIEFIQK</sequence>
<dbReference type="RefSeq" id="WP_090173213.1">
    <property type="nucleotide sequence ID" value="NZ_FMXR01000008.1"/>
</dbReference>
<dbReference type="Gene3D" id="3.10.180.10">
    <property type="entry name" value="2,3-Dihydroxybiphenyl 1,2-Dioxygenase, domain 1"/>
    <property type="match status" value="1"/>
</dbReference>
<dbReference type="PROSITE" id="PS51819">
    <property type="entry name" value="VOC"/>
    <property type="match status" value="1"/>
</dbReference>
<evidence type="ECO:0000256" key="1">
    <source>
        <dbReference type="ARBA" id="ARBA00022723"/>
    </source>
</evidence>
<dbReference type="PANTHER" id="PTHR43048:SF6">
    <property type="entry name" value="BLR8189 PROTEIN"/>
    <property type="match status" value="1"/>
</dbReference>
<dbReference type="GO" id="GO:0046491">
    <property type="term" value="P:L-methylmalonyl-CoA metabolic process"/>
    <property type="evidence" value="ECO:0007669"/>
    <property type="project" value="TreeGrafter"/>
</dbReference>
<dbReference type="GO" id="GO:0004493">
    <property type="term" value="F:methylmalonyl-CoA epimerase activity"/>
    <property type="evidence" value="ECO:0007669"/>
    <property type="project" value="TreeGrafter"/>
</dbReference>
<proteinExistence type="predicted"/>
<dbReference type="Proteomes" id="UP000199228">
    <property type="component" value="Unassembled WGS sequence"/>
</dbReference>
<keyword evidence="1" id="KW-0479">Metal-binding</keyword>
<feature type="domain" description="VOC" evidence="2">
    <location>
        <begin position="7"/>
        <end position="135"/>
    </location>
</feature>
<dbReference type="InterPro" id="IPR004360">
    <property type="entry name" value="Glyas_Fos-R_dOase_dom"/>
</dbReference>
<evidence type="ECO:0000259" key="2">
    <source>
        <dbReference type="PROSITE" id="PS51819"/>
    </source>
</evidence>
<keyword evidence="3" id="KW-0560">Oxidoreductase</keyword>
<dbReference type="OrthoDB" id="192739at2"/>
<dbReference type="InterPro" id="IPR029068">
    <property type="entry name" value="Glyas_Bleomycin-R_OHBP_Dase"/>
</dbReference>
<dbReference type="InterPro" id="IPR051785">
    <property type="entry name" value="MMCE/EMCE_epimerase"/>
</dbReference>
<dbReference type="AlphaFoldDB" id="A0A1G6B579"/>